<dbReference type="EMBL" id="SBIQ01000176">
    <property type="protein sequence ID" value="KAF7682807.1"/>
    <property type="molecule type" value="Genomic_DNA"/>
</dbReference>
<dbReference type="InterPro" id="IPR050230">
    <property type="entry name" value="CALM/Myosin/TropC-like"/>
</dbReference>
<dbReference type="SUPFAM" id="SSF47473">
    <property type="entry name" value="EF-hand"/>
    <property type="match status" value="1"/>
</dbReference>
<evidence type="ECO:0000259" key="2">
    <source>
        <dbReference type="PROSITE" id="PS50222"/>
    </source>
</evidence>
<comment type="caution">
    <text evidence="3">The sequence shown here is derived from an EMBL/GenBank/DDBJ whole genome shotgun (WGS) entry which is preliminary data.</text>
</comment>
<dbReference type="Proteomes" id="UP001516464">
    <property type="component" value="Unassembled WGS sequence"/>
</dbReference>
<dbReference type="Gene3D" id="1.10.238.10">
    <property type="entry name" value="EF-hand"/>
    <property type="match status" value="1"/>
</dbReference>
<dbReference type="InterPro" id="IPR011992">
    <property type="entry name" value="EF-hand-dom_pair"/>
</dbReference>
<evidence type="ECO:0000313" key="4">
    <source>
        <dbReference type="Proteomes" id="UP001516464"/>
    </source>
</evidence>
<feature type="domain" description="EF-hand" evidence="2">
    <location>
        <begin position="69"/>
        <end position="104"/>
    </location>
</feature>
<dbReference type="PANTHER" id="PTHR23048:SF0">
    <property type="entry name" value="CALMODULIN LIKE 3"/>
    <property type="match status" value="1"/>
</dbReference>
<evidence type="ECO:0000313" key="3">
    <source>
        <dbReference type="EMBL" id="KAF7682807.1"/>
    </source>
</evidence>
<reference evidence="3 4" key="1">
    <citation type="submission" date="2019-01" db="EMBL/GenBank/DDBJ databases">
        <title>Genomes sequencing and comparative genomics of infectious freshwater microsporidia, Cucumispora dikerogammari and Thelohania contejeani.</title>
        <authorList>
            <person name="Cormier A."/>
            <person name="Giraud I."/>
            <person name="Wattier R."/>
            <person name="Teixeira M."/>
            <person name="Grandjean F."/>
            <person name="Rigaud T."/>
            <person name="Cordaux R."/>
        </authorList>
    </citation>
    <scope>NUCLEOTIDE SEQUENCE [LARGE SCALE GENOMIC DNA]</scope>
    <source>
        <strain evidence="3">T1</strain>
        <tissue evidence="3">Spores</tissue>
    </source>
</reference>
<protein>
    <submittedName>
        <fullName evidence="3">Myosin-2 essential light chain</fullName>
    </submittedName>
</protein>
<proteinExistence type="predicted"/>
<dbReference type="PROSITE" id="PS50222">
    <property type="entry name" value="EF_HAND_2"/>
    <property type="match status" value="1"/>
</dbReference>
<name>A0ABQ7HX93_9MICR</name>
<keyword evidence="1" id="KW-0677">Repeat</keyword>
<dbReference type="InterPro" id="IPR002048">
    <property type="entry name" value="EF_hand_dom"/>
</dbReference>
<gene>
    <name evidence="3" type="primary">mlc-5</name>
    <name evidence="3" type="ORF">TCON_1970</name>
</gene>
<dbReference type="PANTHER" id="PTHR23048">
    <property type="entry name" value="MYOSIN LIGHT CHAIN 1, 3"/>
    <property type="match status" value="1"/>
</dbReference>
<keyword evidence="4" id="KW-1185">Reference proteome</keyword>
<evidence type="ECO:0000256" key="1">
    <source>
        <dbReference type="ARBA" id="ARBA00022737"/>
    </source>
</evidence>
<organism evidence="3 4">
    <name type="scientific">Astathelohania contejeani</name>
    <dbReference type="NCBI Taxonomy" id="164912"/>
    <lineage>
        <taxon>Eukaryota</taxon>
        <taxon>Fungi</taxon>
        <taxon>Fungi incertae sedis</taxon>
        <taxon>Microsporidia</taxon>
        <taxon>Astathelohaniidae</taxon>
        <taxon>Astathelohania</taxon>
    </lineage>
</organism>
<sequence>MAHEENVFKMYANDSGTEVDIHKLGDLLRHVGHTVTDHEINSLIAYHKKPTFSYEEFVDICKKVEINDVKKDEFVKALRCYDPENTGFINVAQLTNILKTGENRLDQNEIDELIEIVRPDAEGNFDYNTLAKVIFN</sequence>
<accession>A0ABQ7HX93</accession>